<evidence type="ECO:0000313" key="4">
    <source>
        <dbReference type="Proteomes" id="UP001295794"/>
    </source>
</evidence>
<feature type="transmembrane region" description="Helical" evidence="1">
    <location>
        <begin position="154"/>
        <end position="173"/>
    </location>
</feature>
<proteinExistence type="predicted"/>
<feature type="transmembrane region" description="Helical" evidence="1">
    <location>
        <begin position="12"/>
        <end position="32"/>
    </location>
</feature>
<evidence type="ECO:0000313" key="3">
    <source>
        <dbReference type="EMBL" id="CAK5264119.1"/>
    </source>
</evidence>
<evidence type="ECO:0000259" key="2">
    <source>
        <dbReference type="Pfam" id="PF20152"/>
    </source>
</evidence>
<dbReference type="AlphaFoldDB" id="A0AAD2GU84"/>
<feature type="domain" description="DUF6534" evidence="2">
    <location>
        <begin position="202"/>
        <end position="288"/>
    </location>
</feature>
<dbReference type="Pfam" id="PF20152">
    <property type="entry name" value="DUF6534"/>
    <property type="match status" value="1"/>
</dbReference>
<feature type="transmembrane region" description="Helical" evidence="1">
    <location>
        <begin position="193"/>
        <end position="217"/>
    </location>
</feature>
<accession>A0AAD2GU84</accession>
<keyword evidence="1" id="KW-1133">Transmembrane helix</keyword>
<keyword evidence="4" id="KW-1185">Reference proteome</keyword>
<dbReference type="Proteomes" id="UP001295794">
    <property type="component" value="Unassembled WGS sequence"/>
</dbReference>
<feature type="transmembrane region" description="Helical" evidence="1">
    <location>
        <begin position="265"/>
        <end position="284"/>
    </location>
</feature>
<protein>
    <recommendedName>
        <fullName evidence="2">DUF6534 domain-containing protein</fullName>
    </recommendedName>
</protein>
<feature type="transmembrane region" description="Helical" evidence="1">
    <location>
        <begin position="120"/>
        <end position="142"/>
    </location>
</feature>
<keyword evidence="1" id="KW-0472">Membrane</keyword>
<organism evidence="3 4">
    <name type="scientific">Mycena citricolor</name>
    <dbReference type="NCBI Taxonomy" id="2018698"/>
    <lineage>
        <taxon>Eukaryota</taxon>
        <taxon>Fungi</taxon>
        <taxon>Dikarya</taxon>
        <taxon>Basidiomycota</taxon>
        <taxon>Agaricomycotina</taxon>
        <taxon>Agaricomycetes</taxon>
        <taxon>Agaricomycetidae</taxon>
        <taxon>Agaricales</taxon>
        <taxon>Marasmiineae</taxon>
        <taxon>Mycenaceae</taxon>
        <taxon>Mycena</taxon>
    </lineage>
</organism>
<feature type="transmembrane region" description="Helical" evidence="1">
    <location>
        <begin position="237"/>
        <end position="259"/>
    </location>
</feature>
<gene>
    <name evidence="3" type="ORF">MYCIT1_LOCUS4037</name>
</gene>
<sequence>MSVGNTVGSMLLGALVAAMLSGVVHLLTFFYFRTYAADPLHFKALVSRVYPVHPKSSLGWTTRSPLSGARFPLPPRKPPMMTMGAPRRLMDALHSAFILEGIWNYVIPQIGSPAIHLDRIPGGVPISVLLTAIVTFLVHGFFAHRIFLLSKRSWAMAAPVVALAVLRLAAAAVSTWEMFHYQSFAGFKDHADWIFTLGLSVSSVVDVYITACLFYLFRSSRSATSPFNQVIDQLILYAFEAGSLTAVGTIVTMICWVAMSRNLVFLGIHFVIGKLYASSFLITLSTRETIRRTRANTSSGDRERGGQVLFLETRSGPGGPAKSTPTTATIPYFTRSAHAHPSADLRINVQTRVQFDRDGASSIDAK</sequence>
<keyword evidence="1" id="KW-0812">Transmembrane</keyword>
<dbReference type="InterPro" id="IPR045339">
    <property type="entry name" value="DUF6534"/>
</dbReference>
<reference evidence="3" key="1">
    <citation type="submission" date="2023-11" db="EMBL/GenBank/DDBJ databases">
        <authorList>
            <person name="De Vega J J."/>
            <person name="De Vega J J."/>
        </authorList>
    </citation>
    <scope>NUCLEOTIDE SEQUENCE</scope>
</reference>
<evidence type="ECO:0000256" key="1">
    <source>
        <dbReference type="SAM" id="Phobius"/>
    </source>
</evidence>
<dbReference type="PANTHER" id="PTHR40465">
    <property type="entry name" value="CHROMOSOME 1, WHOLE GENOME SHOTGUN SEQUENCE"/>
    <property type="match status" value="1"/>
</dbReference>
<dbReference type="PANTHER" id="PTHR40465:SF1">
    <property type="entry name" value="DUF6534 DOMAIN-CONTAINING PROTEIN"/>
    <property type="match status" value="1"/>
</dbReference>
<name>A0AAD2GU84_9AGAR</name>
<comment type="caution">
    <text evidence="3">The sequence shown here is derived from an EMBL/GenBank/DDBJ whole genome shotgun (WGS) entry which is preliminary data.</text>
</comment>
<feature type="transmembrane region" description="Helical" evidence="1">
    <location>
        <begin position="89"/>
        <end position="108"/>
    </location>
</feature>
<dbReference type="EMBL" id="CAVNYO010000048">
    <property type="protein sequence ID" value="CAK5264119.1"/>
    <property type="molecule type" value="Genomic_DNA"/>
</dbReference>